<gene>
    <name evidence="2" type="ORF">GCM10011332_32250</name>
</gene>
<dbReference type="AlphaFoldDB" id="A0A917C8J1"/>
<sequence>MSEDGDDKVKSDSTEETQGKVDSEKEEAGSQDSQGKDRGENQSFFEDDFSEFFSFDDAKRVKEKFLKDKLSDGSFKDELEKRLRAELEEDIPELVERINIGRLRADMKLTSIGAKKAVADKVAGVQVEAYQHFIQSHLKLMHSIARVTRSMNLGNAEIHNLLAELDGEKAVEVPDLTDALVGFQDHLDKLPKHLEIVIKEFLQTHGDMFKVINNDLKAVSTSMFQDISADLFEFIDSGSDENEQ</sequence>
<organism evidence="2 3">
    <name type="scientific">Terasakiella brassicae</name>
    <dbReference type="NCBI Taxonomy" id="1634917"/>
    <lineage>
        <taxon>Bacteria</taxon>
        <taxon>Pseudomonadati</taxon>
        <taxon>Pseudomonadota</taxon>
        <taxon>Alphaproteobacteria</taxon>
        <taxon>Rhodospirillales</taxon>
        <taxon>Terasakiellaceae</taxon>
        <taxon>Terasakiella</taxon>
    </lineage>
</organism>
<feature type="region of interest" description="Disordered" evidence="1">
    <location>
        <begin position="1"/>
        <end position="42"/>
    </location>
</feature>
<evidence type="ECO:0000313" key="2">
    <source>
        <dbReference type="EMBL" id="GGF75796.1"/>
    </source>
</evidence>
<feature type="compositionally biased region" description="Basic and acidic residues" evidence="1">
    <location>
        <begin position="7"/>
        <end position="40"/>
    </location>
</feature>
<dbReference type="Proteomes" id="UP000632498">
    <property type="component" value="Unassembled WGS sequence"/>
</dbReference>
<reference evidence="2" key="2">
    <citation type="submission" date="2020-09" db="EMBL/GenBank/DDBJ databases">
        <authorList>
            <person name="Sun Q."/>
            <person name="Zhou Y."/>
        </authorList>
    </citation>
    <scope>NUCLEOTIDE SEQUENCE</scope>
    <source>
        <strain evidence="2">CGMCC 1.15254</strain>
    </source>
</reference>
<protein>
    <submittedName>
        <fullName evidence="2">Uncharacterized protein</fullName>
    </submittedName>
</protein>
<comment type="caution">
    <text evidence="2">The sequence shown here is derived from an EMBL/GenBank/DDBJ whole genome shotgun (WGS) entry which is preliminary data.</text>
</comment>
<proteinExistence type="predicted"/>
<dbReference type="EMBL" id="BMHV01000042">
    <property type="protein sequence ID" value="GGF75796.1"/>
    <property type="molecule type" value="Genomic_DNA"/>
</dbReference>
<keyword evidence="3" id="KW-1185">Reference proteome</keyword>
<reference evidence="2" key="1">
    <citation type="journal article" date="2014" name="Int. J. Syst. Evol. Microbiol.">
        <title>Complete genome sequence of Corynebacterium casei LMG S-19264T (=DSM 44701T), isolated from a smear-ripened cheese.</title>
        <authorList>
            <consortium name="US DOE Joint Genome Institute (JGI-PGF)"/>
            <person name="Walter F."/>
            <person name="Albersmeier A."/>
            <person name="Kalinowski J."/>
            <person name="Ruckert C."/>
        </authorList>
    </citation>
    <scope>NUCLEOTIDE SEQUENCE</scope>
    <source>
        <strain evidence="2">CGMCC 1.15254</strain>
    </source>
</reference>
<evidence type="ECO:0000256" key="1">
    <source>
        <dbReference type="SAM" id="MobiDB-lite"/>
    </source>
</evidence>
<name>A0A917C8J1_9PROT</name>
<accession>A0A917C8J1</accession>
<dbReference type="RefSeq" id="WP_188667124.1">
    <property type="nucleotide sequence ID" value="NZ_BMHV01000042.1"/>
</dbReference>
<evidence type="ECO:0000313" key="3">
    <source>
        <dbReference type="Proteomes" id="UP000632498"/>
    </source>
</evidence>